<evidence type="ECO:0000259" key="2">
    <source>
        <dbReference type="PROSITE" id="PS50110"/>
    </source>
</evidence>
<feature type="domain" description="Response regulatory" evidence="2">
    <location>
        <begin position="3"/>
        <end position="129"/>
    </location>
</feature>
<evidence type="ECO:0000313" key="4">
    <source>
        <dbReference type="Proteomes" id="UP001580430"/>
    </source>
</evidence>
<sequence length="408" mass="46776">MINILMVDDNSDKLSKIIRVIKEMPESDSLKIEIAVDIVTAEKFMTSESFDLMILDLQLPTRLGQEPRADAGVHFLQDLNRRSDLKRPFHIIGITAHEGLFEEYSDIFENELWALIRFEEQYNNWEEKLRNKIKYLIVSKKEILNPSNLSYEYTLAVVTALKSELDSILELPASWEIEQQINDKSTIYYKGFFVKDAKRISVIAAYCPQMGMTASSVLTMKIIQNYRPKYLCMTGIAAGIRGKGNYGDILLADHSWDYGSGKMVYDEDKKETHFMPDPKPITLEPEIKTLFEQFDSTILYEMFQKWKWNKPSVPPKIIIGPVASGAAVLENSSLVDGQIKQQNRKLIGIEMEIYGVYYAAKYCSEPRPTVFALKSICDFADNEKSDDFQDYAAYTSAQTLYHFALNSL</sequence>
<feature type="modified residue" description="4-aspartylphosphate" evidence="1">
    <location>
        <position position="56"/>
    </location>
</feature>
<dbReference type="PANTHER" id="PTHR46832">
    <property type="entry name" value="5'-METHYLTHIOADENOSINE/S-ADENOSYLHOMOCYSTEINE NUCLEOSIDASE"/>
    <property type="match status" value="1"/>
</dbReference>
<comment type="caution">
    <text evidence="3">The sequence shown here is derived from an EMBL/GenBank/DDBJ whole genome shotgun (WGS) entry which is preliminary data.</text>
</comment>
<accession>A0ABV5C9C0</accession>
<dbReference type="InterPro" id="IPR000845">
    <property type="entry name" value="Nucleoside_phosphorylase_d"/>
</dbReference>
<dbReference type="RefSeq" id="WP_375523111.1">
    <property type="nucleotide sequence ID" value="NZ_JBHIRY010000066.1"/>
</dbReference>
<dbReference type="Gene3D" id="3.40.50.1580">
    <property type="entry name" value="Nucleoside phosphorylase domain"/>
    <property type="match status" value="1"/>
</dbReference>
<organism evidence="3 4">
    <name type="scientific">Paenibacillus medicaginis</name>
    <dbReference type="NCBI Taxonomy" id="1470560"/>
    <lineage>
        <taxon>Bacteria</taxon>
        <taxon>Bacillati</taxon>
        <taxon>Bacillota</taxon>
        <taxon>Bacilli</taxon>
        <taxon>Bacillales</taxon>
        <taxon>Paenibacillaceae</taxon>
        <taxon>Paenibacillus</taxon>
    </lineage>
</organism>
<dbReference type="Proteomes" id="UP001580430">
    <property type="component" value="Unassembled WGS sequence"/>
</dbReference>
<protein>
    <recommendedName>
        <fullName evidence="2">Response regulatory domain-containing protein</fullName>
    </recommendedName>
</protein>
<name>A0ABV5C9C0_9BACL</name>
<keyword evidence="1" id="KW-0597">Phosphoprotein</keyword>
<dbReference type="Gene3D" id="3.40.50.2300">
    <property type="match status" value="1"/>
</dbReference>
<dbReference type="SUPFAM" id="SSF53167">
    <property type="entry name" value="Purine and uridine phosphorylases"/>
    <property type="match status" value="1"/>
</dbReference>
<dbReference type="PROSITE" id="PS50110">
    <property type="entry name" value="RESPONSE_REGULATORY"/>
    <property type="match status" value="1"/>
</dbReference>
<dbReference type="InterPro" id="IPR001789">
    <property type="entry name" value="Sig_transdc_resp-reg_receiver"/>
</dbReference>
<dbReference type="PANTHER" id="PTHR46832:SF1">
    <property type="entry name" value="5'-METHYLTHIOADENOSINE_S-ADENOSYLHOMOCYSTEINE NUCLEOSIDASE"/>
    <property type="match status" value="1"/>
</dbReference>
<gene>
    <name evidence="3" type="ORF">ACE5LO_27575</name>
</gene>
<dbReference type="EMBL" id="JBHIRY010000066">
    <property type="protein sequence ID" value="MFB5764119.1"/>
    <property type="molecule type" value="Genomic_DNA"/>
</dbReference>
<evidence type="ECO:0000256" key="1">
    <source>
        <dbReference type="PROSITE-ProRule" id="PRU00169"/>
    </source>
</evidence>
<dbReference type="InterPro" id="IPR035994">
    <property type="entry name" value="Nucleoside_phosphorylase_sf"/>
</dbReference>
<reference evidence="3 4" key="1">
    <citation type="submission" date="2024-09" db="EMBL/GenBank/DDBJ databases">
        <title>Paenibacillus zeirhizospherea sp. nov., isolated from surface of the maize (Zea mays) roots in a horticulture field, Hungary.</title>
        <authorList>
            <person name="Marton D."/>
            <person name="Farkas M."/>
            <person name="Bedics A."/>
            <person name="Toth E."/>
            <person name="Tancsics A."/>
            <person name="Boka K."/>
            <person name="Marati G."/>
            <person name="Kriszt B."/>
            <person name="Cserhati M."/>
        </authorList>
    </citation>
    <scope>NUCLEOTIDE SEQUENCE [LARGE SCALE GENOMIC DNA]</scope>
    <source>
        <strain evidence="3 4">JCM 18446</strain>
    </source>
</reference>
<proteinExistence type="predicted"/>
<evidence type="ECO:0000313" key="3">
    <source>
        <dbReference type="EMBL" id="MFB5764119.1"/>
    </source>
</evidence>
<dbReference type="InterPro" id="IPR011006">
    <property type="entry name" value="CheY-like_superfamily"/>
</dbReference>
<dbReference type="Pfam" id="PF01048">
    <property type="entry name" value="PNP_UDP_1"/>
    <property type="match status" value="1"/>
</dbReference>
<dbReference type="SUPFAM" id="SSF52172">
    <property type="entry name" value="CheY-like"/>
    <property type="match status" value="1"/>
</dbReference>
<keyword evidence="4" id="KW-1185">Reference proteome</keyword>